<protein>
    <submittedName>
        <fullName evidence="2">HEXXH motif domain-containing protein</fullName>
    </submittedName>
</protein>
<dbReference type="EMBL" id="JBHSFK010000038">
    <property type="protein sequence ID" value="MFC4505939.1"/>
    <property type="molecule type" value="Genomic_DNA"/>
</dbReference>
<accession>A0ABV9B1C0</accession>
<evidence type="ECO:0000256" key="1">
    <source>
        <dbReference type="SAM" id="MobiDB-lite"/>
    </source>
</evidence>
<proteinExistence type="predicted"/>
<dbReference type="Proteomes" id="UP001595839">
    <property type="component" value="Unassembled WGS sequence"/>
</dbReference>
<evidence type="ECO:0000313" key="3">
    <source>
        <dbReference type="Proteomes" id="UP001595839"/>
    </source>
</evidence>
<keyword evidence="3" id="KW-1185">Reference proteome</keyword>
<name>A0ABV9B1C0_9ACTN</name>
<feature type="compositionally biased region" description="Pro residues" evidence="1">
    <location>
        <begin position="488"/>
        <end position="498"/>
    </location>
</feature>
<feature type="region of interest" description="Disordered" evidence="1">
    <location>
        <begin position="481"/>
        <end position="505"/>
    </location>
</feature>
<reference evidence="3" key="1">
    <citation type="journal article" date="2019" name="Int. J. Syst. Evol. Microbiol.">
        <title>The Global Catalogue of Microorganisms (GCM) 10K type strain sequencing project: providing services to taxonomists for standard genome sequencing and annotation.</title>
        <authorList>
            <consortium name="The Broad Institute Genomics Platform"/>
            <consortium name="The Broad Institute Genome Sequencing Center for Infectious Disease"/>
            <person name="Wu L."/>
            <person name="Ma J."/>
        </authorList>
    </citation>
    <scope>NUCLEOTIDE SEQUENCE [LARGE SCALE GENOMIC DNA]</scope>
    <source>
        <strain evidence="3">CGMCC 4.7177</strain>
    </source>
</reference>
<evidence type="ECO:0000313" key="2">
    <source>
        <dbReference type="EMBL" id="MFC4505939.1"/>
    </source>
</evidence>
<dbReference type="NCBIfam" id="TIGR04267">
    <property type="entry name" value="mod_HExxH"/>
    <property type="match status" value="1"/>
</dbReference>
<comment type="caution">
    <text evidence="2">The sequence shown here is derived from an EMBL/GenBank/DDBJ whole genome shotgun (WGS) entry which is preliminary data.</text>
</comment>
<dbReference type="RefSeq" id="WP_381183216.1">
    <property type="nucleotide sequence ID" value="NZ_JBHSFK010000038.1"/>
</dbReference>
<dbReference type="InterPro" id="IPR026337">
    <property type="entry name" value="AKG_HExxH"/>
</dbReference>
<organism evidence="2 3">
    <name type="scientific">Streptomyces vulcanius</name>
    <dbReference type="NCBI Taxonomy" id="1441876"/>
    <lineage>
        <taxon>Bacteria</taxon>
        <taxon>Bacillati</taxon>
        <taxon>Actinomycetota</taxon>
        <taxon>Actinomycetes</taxon>
        <taxon>Kitasatosporales</taxon>
        <taxon>Streptomycetaceae</taxon>
        <taxon>Streptomyces</taxon>
    </lineage>
</organism>
<sequence>MRQTSPAHVLPARSFEELLGGGGDTTTVDALCASERSWRLLVVRALLDAAGTAPDGPLPPPADAWRLLVRAGAADPAAAERVLAYPATGVWAAHTLRRLRGSTEDDAPSWVHTGHLHALAASAAIAAGLDFRTTVPVRYGWAVLPGIGAMKVEGAPGGGAAEGGTLAGGTLAGGAPEGGVPGRAAVDDGASGWAAVEDGAPDWAAVEVCGDGDGRLTVAGRAVPGPGWHGLTRLDADGCALLLDDLDPYRTLRAPSVPEPLGSADDRDWRELFAGAWQVLREAGAEEARALARGLAVVVPRPRAERYRPHSASSGDAFGAALASLPDDAEQFAATLVHEFQHNKLSAFMHLFTLYEGGGDRLHYAPWRDDPRPLGGLLQGVYAFHGVAGFWRRRQHPLGRFEFALWRSQTAHALRSIADAEQLTDLGRRLVSELSARLRPWLAEPVDPRCLAAAELATADHRATWRAYHLRPDPRTVRAHAEALAQGTPPPDGPPAPALVPGRPTRGLDTRAVLLRRLLADPEGLTGLRDDPGAVVEGARPEDVALVTGRTDEALDAFRDRIAQGAGDPETWVGLALAARAAGHLAGAPLLAAPELAMALHTGQDPLDLALALTPGGSPVP</sequence>
<gene>
    <name evidence="2" type="ORF">ACFPIH_41925</name>
</gene>